<dbReference type="SUPFAM" id="SSF55008">
    <property type="entry name" value="HMA, heavy metal-associated domain"/>
    <property type="match status" value="1"/>
</dbReference>
<evidence type="ECO:0000313" key="4">
    <source>
        <dbReference type="Proteomes" id="UP000507245"/>
    </source>
</evidence>
<evidence type="ECO:0000259" key="2">
    <source>
        <dbReference type="PROSITE" id="PS50846"/>
    </source>
</evidence>
<protein>
    <recommendedName>
        <fullName evidence="2">HMA domain-containing protein</fullName>
    </recommendedName>
</protein>
<dbReference type="Pfam" id="PF00403">
    <property type="entry name" value="HMA"/>
    <property type="match status" value="1"/>
</dbReference>
<accession>A0A6J5Y3V6</accession>
<name>A0A6J5Y3V6_PRUAR</name>
<dbReference type="EMBL" id="CAEKKB010000008">
    <property type="protein sequence ID" value="CAB4320111.1"/>
    <property type="molecule type" value="Genomic_DNA"/>
</dbReference>
<dbReference type="InterPro" id="IPR017969">
    <property type="entry name" value="Heavy-metal-associated_CS"/>
</dbReference>
<dbReference type="InterPro" id="IPR006121">
    <property type="entry name" value="HMA_dom"/>
</dbReference>
<dbReference type="Gene3D" id="3.30.70.100">
    <property type="match status" value="1"/>
</dbReference>
<reference evidence="4" key="1">
    <citation type="journal article" date="2020" name="Genome Biol.">
        <title>Gamete binning: chromosome-level and haplotype-resolved genome assembly enabled by high-throughput single-cell sequencing of gamete genomes.</title>
        <authorList>
            <person name="Campoy J.A."/>
            <person name="Sun H."/>
            <person name="Goel M."/>
            <person name="Jiao W.-B."/>
            <person name="Folz-Donahue K."/>
            <person name="Wang N."/>
            <person name="Rubio M."/>
            <person name="Liu C."/>
            <person name="Kukat C."/>
            <person name="Ruiz D."/>
            <person name="Huettel B."/>
            <person name="Schneeberger K."/>
        </authorList>
    </citation>
    <scope>NUCLEOTIDE SEQUENCE [LARGE SCALE GENOMIC DNA]</scope>
    <source>
        <strain evidence="4">cv. Rojo Pasion</strain>
    </source>
</reference>
<sequence length="241" mass="24859">MESTLSAATPTTVALLAVSRTLNSRLSQTFLSQRLPSRLLTRRLTSCLSSSYGFQRPNSPFSSSSLRSLYLVDPAGRCRLGCVGSSAASFASGGGNGGFGGESGGSGGDGGSGGGDAKSKVVAAGCDEISAVSTDVVVLDVGGMTCGGCAASVKRILESQPQVSSASVNLTTETAVVWPVSEAKVTPNWQKQLGETLAKHLTNCGFKSNLRGSPNQQLIVVDWFEEHFCYGGGFFRSPSTL</sequence>
<dbReference type="AlphaFoldDB" id="A0A6J5Y3V6"/>
<proteinExistence type="predicted"/>
<dbReference type="CDD" id="cd00371">
    <property type="entry name" value="HMA"/>
    <property type="match status" value="1"/>
</dbReference>
<dbReference type="OrthoDB" id="689350at2759"/>
<dbReference type="InterPro" id="IPR036163">
    <property type="entry name" value="HMA_dom_sf"/>
</dbReference>
<dbReference type="GO" id="GO:0046872">
    <property type="term" value="F:metal ion binding"/>
    <property type="evidence" value="ECO:0007669"/>
    <property type="project" value="UniProtKB-KW"/>
</dbReference>
<keyword evidence="4" id="KW-1185">Reference proteome</keyword>
<gene>
    <name evidence="3" type="ORF">ORAREDHAP_LOCUS48594</name>
</gene>
<keyword evidence="1" id="KW-0479">Metal-binding</keyword>
<organism evidence="3 4">
    <name type="scientific">Prunus armeniaca</name>
    <name type="common">Apricot</name>
    <name type="synonym">Armeniaca vulgaris</name>
    <dbReference type="NCBI Taxonomy" id="36596"/>
    <lineage>
        <taxon>Eukaryota</taxon>
        <taxon>Viridiplantae</taxon>
        <taxon>Streptophyta</taxon>
        <taxon>Embryophyta</taxon>
        <taxon>Tracheophyta</taxon>
        <taxon>Spermatophyta</taxon>
        <taxon>Magnoliopsida</taxon>
        <taxon>eudicotyledons</taxon>
        <taxon>Gunneridae</taxon>
        <taxon>Pentapetalae</taxon>
        <taxon>rosids</taxon>
        <taxon>fabids</taxon>
        <taxon>Rosales</taxon>
        <taxon>Rosaceae</taxon>
        <taxon>Amygdaloideae</taxon>
        <taxon>Amygdaleae</taxon>
        <taxon>Prunus</taxon>
    </lineage>
</organism>
<dbReference type="Proteomes" id="UP000507245">
    <property type="component" value="Unassembled WGS sequence"/>
</dbReference>
<feature type="domain" description="HMA" evidence="2">
    <location>
        <begin position="135"/>
        <end position="202"/>
    </location>
</feature>
<evidence type="ECO:0000256" key="1">
    <source>
        <dbReference type="ARBA" id="ARBA00022723"/>
    </source>
</evidence>
<dbReference type="PROSITE" id="PS01047">
    <property type="entry name" value="HMA_1"/>
    <property type="match status" value="1"/>
</dbReference>
<dbReference type="PROSITE" id="PS50846">
    <property type="entry name" value="HMA_2"/>
    <property type="match status" value="1"/>
</dbReference>
<dbReference type="FunFam" id="3.30.70.100:FF:000047">
    <property type="entry name" value="Copper-transporting ATPase PAA1, chloroplastic"/>
    <property type="match status" value="1"/>
</dbReference>
<evidence type="ECO:0000313" key="3">
    <source>
        <dbReference type="EMBL" id="CAB4320111.1"/>
    </source>
</evidence>